<dbReference type="AlphaFoldDB" id="A0A8H5VTG0"/>
<reference evidence="1 2" key="1">
    <citation type="submission" date="2020-05" db="EMBL/GenBank/DDBJ databases">
        <title>Identification and distribution of gene clusters putatively required for synthesis of sphingolipid metabolism inhibitors in phylogenetically diverse species of the filamentous fungus Fusarium.</title>
        <authorList>
            <person name="Kim H.-S."/>
            <person name="Busman M."/>
            <person name="Brown D.W."/>
            <person name="Divon H."/>
            <person name="Uhlig S."/>
            <person name="Proctor R.H."/>
        </authorList>
    </citation>
    <scope>NUCLEOTIDE SEQUENCE [LARGE SCALE GENOMIC DNA]</scope>
    <source>
        <strain evidence="1 2">NRRL 66243</strain>
    </source>
</reference>
<dbReference type="OrthoDB" id="3692147at2759"/>
<dbReference type="Proteomes" id="UP000530670">
    <property type="component" value="Unassembled WGS sequence"/>
</dbReference>
<name>A0A8H5VTG0_9HYPO</name>
<evidence type="ECO:0000313" key="2">
    <source>
        <dbReference type="Proteomes" id="UP000530670"/>
    </source>
</evidence>
<dbReference type="GeneID" id="59305901"/>
<evidence type="ECO:0000313" key="1">
    <source>
        <dbReference type="EMBL" id="KAF5633813.1"/>
    </source>
</evidence>
<dbReference type="EMBL" id="JAAQRI010000138">
    <property type="protein sequence ID" value="KAF5633813.1"/>
    <property type="molecule type" value="Genomic_DNA"/>
</dbReference>
<organism evidence="1 2">
    <name type="scientific">Fusarium tjaetaba</name>
    <dbReference type="NCBI Taxonomy" id="1567544"/>
    <lineage>
        <taxon>Eukaryota</taxon>
        <taxon>Fungi</taxon>
        <taxon>Dikarya</taxon>
        <taxon>Ascomycota</taxon>
        <taxon>Pezizomycotina</taxon>
        <taxon>Sordariomycetes</taxon>
        <taxon>Hypocreomycetidae</taxon>
        <taxon>Hypocreales</taxon>
        <taxon>Nectriaceae</taxon>
        <taxon>Fusarium</taxon>
        <taxon>Fusarium fujikuroi species complex</taxon>
    </lineage>
</organism>
<evidence type="ECO:0008006" key="3">
    <source>
        <dbReference type="Google" id="ProtNLM"/>
    </source>
</evidence>
<dbReference type="InterPro" id="IPR036047">
    <property type="entry name" value="F-box-like_dom_sf"/>
</dbReference>
<proteinExistence type="predicted"/>
<comment type="caution">
    <text evidence="1">The sequence shown here is derived from an EMBL/GenBank/DDBJ whole genome shotgun (WGS) entry which is preliminary data.</text>
</comment>
<accession>A0A8H5VTG0</accession>
<sequence>MLMQWLSQLFCRQTRQYPDSSISPAIEVPLETTVQGTHGIVQICTSTTDTVPELDIHDIADELNDEDWNMSIVQEVIDRSVSNELGKTREVAEQDSRLLNLPDEILLIIIRILYEGSDKRSLFAFFVLRQVSQKFRGLMRDNMFLSHVFSDSGCCEWCSGGFRGKWTRIKPSTYSLHCFEEKDGTDLQDVSTRV</sequence>
<protein>
    <recommendedName>
        <fullName evidence="3">F-box domain-containing protein</fullName>
    </recommendedName>
</protein>
<gene>
    <name evidence="1" type="ORF">FTJAE_6964</name>
</gene>
<keyword evidence="2" id="KW-1185">Reference proteome</keyword>
<dbReference type="SUPFAM" id="SSF81383">
    <property type="entry name" value="F-box domain"/>
    <property type="match status" value="1"/>
</dbReference>
<dbReference type="RefSeq" id="XP_037205911.1">
    <property type="nucleotide sequence ID" value="XM_037353631.1"/>
</dbReference>